<dbReference type="RefSeq" id="XP_037161581.1">
    <property type="nucleotide sequence ID" value="XM_037311425.1"/>
</dbReference>
<protein>
    <recommendedName>
        <fullName evidence="1">Azaphilone pigments biosynthesis cluster protein L N-terminal domain-containing protein</fullName>
    </recommendedName>
</protein>
<dbReference type="InterPro" id="IPR031348">
    <property type="entry name" value="PigL_N"/>
</dbReference>
<dbReference type="EMBL" id="JACCJC010000050">
    <property type="protein sequence ID" value="KAF6232152.1"/>
    <property type="molecule type" value="Genomic_DNA"/>
</dbReference>
<dbReference type="PANTHER" id="PTHR10039">
    <property type="entry name" value="AMELOGENIN"/>
    <property type="match status" value="1"/>
</dbReference>
<sequence length="248" mass="28025">MGDPLSISASAAGLVSLGLTVCSGLLDYYSAWKDQPSDVSEMRESLIALNKTFELLDERVHHPLFDPKSVDRVTKSIKSCDAGVQRLRTKLEKIRNAKPGMSARFQRARYPFQRKTLEKLRRTISDLRSNLSLAITLQLDISTTSLDRLSQVDTSIKKLIDNSEVSSTKILDSISKVHLSQEQEKLRALSSEEQDVIKWLSPLEFFSKQSDALSRHQKGTGRWLLESNEFRSWVGTAGRVLWCPGMRE</sequence>
<dbReference type="GeneID" id="59291186"/>
<evidence type="ECO:0000259" key="1">
    <source>
        <dbReference type="Pfam" id="PF17111"/>
    </source>
</evidence>
<dbReference type="AlphaFoldDB" id="A0A8H6FP67"/>
<feature type="domain" description="Azaphilone pigments biosynthesis cluster protein L N-terminal" evidence="1">
    <location>
        <begin position="3"/>
        <end position="182"/>
    </location>
</feature>
<accession>A0A8H6FP67</accession>
<gene>
    <name evidence="2" type="ORF">HO173_009535</name>
</gene>
<name>A0A8H6FP67_9LECA</name>
<dbReference type="Pfam" id="PF17111">
    <property type="entry name" value="PigL_N"/>
    <property type="match status" value="1"/>
</dbReference>
<evidence type="ECO:0000313" key="3">
    <source>
        <dbReference type="Proteomes" id="UP000578531"/>
    </source>
</evidence>
<organism evidence="2 3">
    <name type="scientific">Letharia columbiana</name>
    <dbReference type="NCBI Taxonomy" id="112416"/>
    <lineage>
        <taxon>Eukaryota</taxon>
        <taxon>Fungi</taxon>
        <taxon>Dikarya</taxon>
        <taxon>Ascomycota</taxon>
        <taxon>Pezizomycotina</taxon>
        <taxon>Lecanoromycetes</taxon>
        <taxon>OSLEUM clade</taxon>
        <taxon>Lecanoromycetidae</taxon>
        <taxon>Lecanorales</taxon>
        <taxon>Lecanorineae</taxon>
        <taxon>Parmeliaceae</taxon>
        <taxon>Letharia</taxon>
    </lineage>
</organism>
<evidence type="ECO:0000313" key="2">
    <source>
        <dbReference type="EMBL" id="KAF6232152.1"/>
    </source>
</evidence>
<keyword evidence="3" id="KW-1185">Reference proteome</keyword>
<reference evidence="2 3" key="1">
    <citation type="journal article" date="2020" name="Genomics">
        <title>Complete, high-quality genomes from long-read metagenomic sequencing of two wolf lichen thalli reveals enigmatic genome architecture.</title>
        <authorList>
            <person name="McKenzie S.K."/>
            <person name="Walston R.F."/>
            <person name="Allen J.L."/>
        </authorList>
    </citation>
    <scope>NUCLEOTIDE SEQUENCE [LARGE SCALE GENOMIC DNA]</scope>
    <source>
        <strain evidence="2">WasteWater2</strain>
    </source>
</reference>
<dbReference type="PANTHER" id="PTHR10039:SF15">
    <property type="entry name" value="NACHT DOMAIN-CONTAINING PROTEIN"/>
    <property type="match status" value="1"/>
</dbReference>
<proteinExistence type="predicted"/>
<dbReference type="Proteomes" id="UP000578531">
    <property type="component" value="Unassembled WGS sequence"/>
</dbReference>
<comment type="caution">
    <text evidence="2">The sequence shown here is derived from an EMBL/GenBank/DDBJ whole genome shotgun (WGS) entry which is preliminary data.</text>
</comment>
<dbReference type="OrthoDB" id="1577640at2759"/>